<feature type="domain" description="Serpin" evidence="5">
    <location>
        <begin position="46"/>
        <end position="407"/>
    </location>
</feature>
<name>A0AAV1JGH4_9NEOP</name>
<dbReference type="EMBL" id="CAVLEF010000009">
    <property type="protein sequence ID" value="CAK1547635.1"/>
    <property type="molecule type" value="Genomic_DNA"/>
</dbReference>
<dbReference type="Pfam" id="PF00079">
    <property type="entry name" value="Serpin"/>
    <property type="match status" value="1"/>
</dbReference>
<proteinExistence type="inferred from homology"/>
<dbReference type="InterPro" id="IPR042185">
    <property type="entry name" value="Serpin_sf_2"/>
</dbReference>
<protein>
    <recommendedName>
        <fullName evidence="5">Serpin domain-containing protein</fullName>
    </recommendedName>
</protein>
<keyword evidence="1" id="KW-0646">Protease inhibitor</keyword>
<feature type="signal peptide" evidence="4">
    <location>
        <begin position="1"/>
        <end position="19"/>
    </location>
</feature>
<dbReference type="GO" id="GO:0004867">
    <property type="term" value="F:serine-type endopeptidase inhibitor activity"/>
    <property type="evidence" value="ECO:0007669"/>
    <property type="project" value="UniProtKB-KW"/>
</dbReference>
<evidence type="ECO:0000313" key="6">
    <source>
        <dbReference type="EMBL" id="CAK1547635.1"/>
    </source>
</evidence>
<dbReference type="SUPFAM" id="SSF56574">
    <property type="entry name" value="Serpins"/>
    <property type="match status" value="1"/>
</dbReference>
<feature type="chain" id="PRO_5043538971" description="Serpin domain-containing protein" evidence="4">
    <location>
        <begin position="20"/>
        <end position="410"/>
    </location>
</feature>
<evidence type="ECO:0000256" key="2">
    <source>
        <dbReference type="ARBA" id="ARBA00022900"/>
    </source>
</evidence>
<dbReference type="InterPro" id="IPR023796">
    <property type="entry name" value="Serpin_dom"/>
</dbReference>
<dbReference type="Gene3D" id="2.30.39.10">
    <property type="entry name" value="Alpha-1-antitrypsin, domain 1"/>
    <property type="match status" value="1"/>
</dbReference>
<dbReference type="GO" id="GO:0005615">
    <property type="term" value="C:extracellular space"/>
    <property type="evidence" value="ECO:0007669"/>
    <property type="project" value="InterPro"/>
</dbReference>
<keyword evidence="4" id="KW-0732">Signal</keyword>
<dbReference type="PANTHER" id="PTHR11461">
    <property type="entry name" value="SERINE PROTEASE INHIBITOR, SERPIN"/>
    <property type="match status" value="1"/>
</dbReference>
<organism evidence="6 7">
    <name type="scientific">Leptosia nina</name>
    <dbReference type="NCBI Taxonomy" id="320188"/>
    <lineage>
        <taxon>Eukaryota</taxon>
        <taxon>Metazoa</taxon>
        <taxon>Ecdysozoa</taxon>
        <taxon>Arthropoda</taxon>
        <taxon>Hexapoda</taxon>
        <taxon>Insecta</taxon>
        <taxon>Pterygota</taxon>
        <taxon>Neoptera</taxon>
        <taxon>Endopterygota</taxon>
        <taxon>Lepidoptera</taxon>
        <taxon>Glossata</taxon>
        <taxon>Ditrysia</taxon>
        <taxon>Papilionoidea</taxon>
        <taxon>Pieridae</taxon>
        <taxon>Pierinae</taxon>
        <taxon>Leptosia</taxon>
    </lineage>
</organism>
<keyword evidence="2" id="KW-0722">Serine protease inhibitor</keyword>
<dbReference type="InterPro" id="IPR000215">
    <property type="entry name" value="Serpin_fam"/>
</dbReference>
<dbReference type="Proteomes" id="UP001497472">
    <property type="component" value="Unassembled WGS sequence"/>
</dbReference>
<dbReference type="InterPro" id="IPR042178">
    <property type="entry name" value="Serpin_sf_1"/>
</dbReference>
<evidence type="ECO:0000256" key="3">
    <source>
        <dbReference type="RuleBase" id="RU000411"/>
    </source>
</evidence>
<dbReference type="AlphaFoldDB" id="A0AAV1JGH4"/>
<dbReference type="CDD" id="cd19598">
    <property type="entry name" value="serpin77Ba-like_insects"/>
    <property type="match status" value="1"/>
</dbReference>
<evidence type="ECO:0000259" key="5">
    <source>
        <dbReference type="SMART" id="SM00093"/>
    </source>
</evidence>
<keyword evidence="7" id="KW-1185">Reference proteome</keyword>
<reference evidence="6 7" key="1">
    <citation type="submission" date="2023-11" db="EMBL/GenBank/DDBJ databases">
        <authorList>
            <person name="Okamura Y."/>
        </authorList>
    </citation>
    <scope>NUCLEOTIDE SEQUENCE [LARGE SCALE GENOMIC DNA]</scope>
</reference>
<dbReference type="PANTHER" id="PTHR11461:SF367">
    <property type="entry name" value="GH21475P-RELATED"/>
    <property type="match status" value="1"/>
</dbReference>
<evidence type="ECO:0000256" key="1">
    <source>
        <dbReference type="ARBA" id="ARBA00022690"/>
    </source>
</evidence>
<comment type="similarity">
    <text evidence="3">Belongs to the serpin family.</text>
</comment>
<gene>
    <name evidence="6" type="ORF">LNINA_LOCUS7095</name>
</gene>
<dbReference type="SMART" id="SM00093">
    <property type="entry name" value="SERPIN"/>
    <property type="match status" value="1"/>
</dbReference>
<sequence length="410" mass="45859">MNFYIAFCVLVSCAFSVDSAIINTKTNLNSELSNKIGNFSVDFIGRTLASEAPNANLIFSPITLWTVLGVIAEGAAGRTLKQVCDVLRIKPEDRPNVRATFRTIQKYLVVTTSTVELKKLNIMFVDKKLSPKKNFSNISSAYDVSFAPLNFSAPQQTADFVNQRVNAFTKGRITELVNSKDLLQSHMILTSALYFKGQWTYKFDESSTTLRPFYDSNGNKMGEVNMMTNRHTFPFANIGAIQARVLELPYGKENRLSLLIMLPYPNVSVKDMFNNLHNYSLDMMFGDIATSVKEFPDDEIIVYLPRFKIESELDLTGSLMAMGVRDLFDDTQADLSDMVNVPTYVSKISHKAIIEVTEEGTTASAATSAIFGNRIGSTRFEVNRPFGFMIVEKTTNTIAFSGSYNKPQLY</sequence>
<accession>A0AAV1JGH4</accession>
<evidence type="ECO:0000256" key="4">
    <source>
        <dbReference type="SAM" id="SignalP"/>
    </source>
</evidence>
<dbReference type="InterPro" id="IPR036186">
    <property type="entry name" value="Serpin_sf"/>
</dbReference>
<comment type="caution">
    <text evidence="6">The sequence shown here is derived from an EMBL/GenBank/DDBJ whole genome shotgun (WGS) entry which is preliminary data.</text>
</comment>
<dbReference type="Gene3D" id="3.30.497.10">
    <property type="entry name" value="Antithrombin, subunit I, domain 2"/>
    <property type="match status" value="1"/>
</dbReference>
<evidence type="ECO:0000313" key="7">
    <source>
        <dbReference type="Proteomes" id="UP001497472"/>
    </source>
</evidence>